<dbReference type="Proteomes" id="UP000767392">
    <property type="component" value="Unassembled WGS sequence"/>
</dbReference>
<accession>A0ABY2YT22</accession>
<dbReference type="NCBIfam" id="NF047498">
    <property type="entry name" value="LIC_12616_fam"/>
    <property type="match status" value="1"/>
</dbReference>
<keyword evidence="2" id="KW-1185">Reference proteome</keyword>
<comment type="caution">
    <text evidence="1">The sequence shown here is derived from an EMBL/GenBank/DDBJ whole genome shotgun (WGS) entry which is preliminary data.</text>
</comment>
<evidence type="ECO:0000313" key="2">
    <source>
        <dbReference type="Proteomes" id="UP000767392"/>
    </source>
</evidence>
<dbReference type="EMBL" id="QUAM01000006">
    <property type="protein sequence ID" value="TPR12738.1"/>
    <property type="molecule type" value="Genomic_DNA"/>
</dbReference>
<reference evidence="1 2" key="1">
    <citation type="submission" date="2018-08" db="EMBL/GenBank/DDBJ databases">
        <title>Comparative genomics of wild bee and flower associated Lactobacillus reveals potential adaptation to the bee host.</title>
        <authorList>
            <person name="Vuong H.Q."/>
            <person name="Mcfrederick Q.S."/>
        </authorList>
    </citation>
    <scope>NUCLEOTIDE SEQUENCE [LARGE SCALE GENOMIC DNA]</scope>
    <source>
        <strain evidence="1 2">HV_04</strain>
    </source>
</reference>
<name>A0ABY2YT22_9LACO</name>
<sequence>MYSAKTFNWGAFYGQLRHTIEDITGFDGEHVLMDYSDKKVSYPYVTVSQPNRSNLQASSIGSRNKEIADYLIQINCYSTNGNDTMQMADDIATLLFDPLYKSKFHQYGVVINDINNSTGAVNDFSNLFNVNTSTITLKITAYRNYASKINKINSVDTANTK</sequence>
<dbReference type="RefSeq" id="WP_140921742.1">
    <property type="nucleotide sequence ID" value="NZ_QUAM01000006.1"/>
</dbReference>
<organism evidence="1 2">
    <name type="scientific">Apilactobacillus timberlakei</name>
    <dbReference type="NCBI Taxonomy" id="2008380"/>
    <lineage>
        <taxon>Bacteria</taxon>
        <taxon>Bacillati</taxon>
        <taxon>Bacillota</taxon>
        <taxon>Bacilli</taxon>
        <taxon>Lactobacillales</taxon>
        <taxon>Lactobacillaceae</taxon>
        <taxon>Apilactobacillus</taxon>
    </lineage>
</organism>
<evidence type="ECO:0008006" key="3">
    <source>
        <dbReference type="Google" id="ProtNLM"/>
    </source>
</evidence>
<protein>
    <recommendedName>
        <fullName evidence="3">Tail completion protein</fullName>
    </recommendedName>
</protein>
<evidence type="ECO:0000313" key="1">
    <source>
        <dbReference type="EMBL" id="TPR12738.1"/>
    </source>
</evidence>
<gene>
    <name evidence="1" type="ORF">DY048_06930</name>
</gene>
<proteinExistence type="predicted"/>